<accession>A0ABS5JLK4</accession>
<dbReference type="PANTHER" id="PTHR40033">
    <property type="entry name" value="NA(+)-MALATE SYMPORTER"/>
    <property type="match status" value="1"/>
</dbReference>
<evidence type="ECO:0000256" key="2">
    <source>
        <dbReference type="SAM" id="Phobius"/>
    </source>
</evidence>
<keyword evidence="1" id="KW-0813">Transport</keyword>
<evidence type="ECO:0000313" key="4">
    <source>
        <dbReference type="Proteomes" id="UP000680634"/>
    </source>
</evidence>
<dbReference type="PIRSF" id="PIRSF005348">
    <property type="entry name" value="YxkH"/>
    <property type="match status" value="1"/>
</dbReference>
<feature type="transmembrane region" description="Helical" evidence="2">
    <location>
        <begin position="276"/>
        <end position="296"/>
    </location>
</feature>
<feature type="transmembrane region" description="Helical" evidence="2">
    <location>
        <begin position="358"/>
        <end position="383"/>
    </location>
</feature>
<feature type="transmembrane region" description="Helical" evidence="2">
    <location>
        <begin position="184"/>
        <end position="210"/>
    </location>
</feature>
<protein>
    <submittedName>
        <fullName evidence="3">2-hydroxycarboxylate transporter family protein</fullName>
    </submittedName>
</protein>
<proteinExistence type="inferred from homology"/>
<dbReference type="PANTHER" id="PTHR40033:SF1">
    <property type="entry name" value="CITRATE-SODIUM SYMPORTER"/>
    <property type="match status" value="1"/>
</dbReference>
<feature type="transmembrane region" description="Helical" evidence="2">
    <location>
        <begin position="302"/>
        <end position="320"/>
    </location>
</feature>
<feature type="transmembrane region" description="Helical" evidence="2">
    <location>
        <begin position="85"/>
        <end position="106"/>
    </location>
</feature>
<dbReference type="EMBL" id="JAERKB010000013">
    <property type="protein sequence ID" value="MBS0970782.1"/>
    <property type="molecule type" value="Genomic_DNA"/>
</dbReference>
<keyword evidence="1" id="KW-0769">Symport</keyword>
<feature type="transmembrane region" description="Helical" evidence="2">
    <location>
        <begin position="154"/>
        <end position="177"/>
    </location>
</feature>
<feature type="transmembrane region" description="Helical" evidence="2">
    <location>
        <begin position="62"/>
        <end position="79"/>
    </location>
</feature>
<keyword evidence="2" id="KW-0812">Transmembrane</keyword>
<comment type="caution">
    <text evidence="3">The sequence shown here is derived from an EMBL/GenBank/DDBJ whole genome shotgun (WGS) entry which is preliminary data.</text>
</comment>
<feature type="transmembrane region" description="Helical" evidence="2">
    <location>
        <begin position="222"/>
        <end position="243"/>
    </location>
</feature>
<evidence type="ECO:0000313" key="3">
    <source>
        <dbReference type="EMBL" id="MBS0970782.1"/>
    </source>
</evidence>
<feature type="transmembrane region" description="Helical" evidence="2">
    <location>
        <begin position="428"/>
        <end position="448"/>
    </location>
</feature>
<feature type="transmembrane region" description="Helical" evidence="2">
    <location>
        <begin position="332"/>
        <end position="352"/>
    </location>
</feature>
<sequence>MVNITESKDKASGKDIENQPGWVKTWWKLMDFDIGIIPLPVYIVMVILMISFTAINGITRELAMVIAIAATFAFTLGEIGNRLPLLRNIGGGAVLVTFVPSLLGYLGWIPQPMTDSVGEFFKTSKILNLFIAAVIVGSILSMDRSLLIKGFLKIFAPLAVGTLCAGIVGTGVGVLLGIDIEHTFFYIVVPIMAGGVGEGAIPLTIGYSQILGLDQGEMLAKVMPAIMVGNLTAVILAGLLANLGNRLPHLSGNGVLQPGAEDLLGKQSKAEKGCDIRAVAAAAIVAVMLYLVGVLMHDLLKWPAPVVMLFLAVLLMLCHLISPRIQAGSAVVYKFALTAMAFPILFTFSLILTPWESLIAGFAPANLITIVSTVLAMVTGGFFTARFVNLYPVEAAIVTSTHSGMGGAGDIAILTASNRMRLMPFAQIATRIGGGITVAVALILLHLMY</sequence>
<comment type="similarity">
    <text evidence="1">Belongs to the 2-hydroxycarboxylate transporter (2-HCT) (TC 2.A.24) family.</text>
</comment>
<keyword evidence="4" id="KW-1185">Reference proteome</keyword>
<organism evidence="3 4">
    <name type="scientific">Nissabacter archeti</name>
    <dbReference type="NCBI Taxonomy" id="1917880"/>
    <lineage>
        <taxon>Bacteria</taxon>
        <taxon>Pseudomonadati</taxon>
        <taxon>Pseudomonadota</taxon>
        <taxon>Gammaproteobacteria</taxon>
        <taxon>Enterobacterales</taxon>
        <taxon>Yersiniaceae</taxon>
        <taxon>Nissabacter</taxon>
    </lineage>
</organism>
<keyword evidence="1 2" id="KW-0472">Membrane</keyword>
<gene>
    <name evidence="3" type="ORF">JK232_17975</name>
</gene>
<dbReference type="Proteomes" id="UP000680634">
    <property type="component" value="Unassembled WGS sequence"/>
</dbReference>
<reference evidence="4" key="1">
    <citation type="submission" date="2023-07" db="EMBL/GenBank/DDBJ databases">
        <title>Genome-inferred correspondence between phylogeny and metabolic traits in the wild Drosophila gut microbiome.</title>
        <authorList>
            <person name="Bueno E."/>
            <person name="Blow F."/>
            <person name="Douglas A.E."/>
        </authorList>
    </citation>
    <scope>NUCLEOTIDE SEQUENCE [LARGE SCALE GENOMIC DNA]</scope>
    <source>
        <strain evidence="4">JGM97</strain>
    </source>
</reference>
<evidence type="ECO:0000256" key="1">
    <source>
        <dbReference type="PIRNR" id="PIRNR005348"/>
    </source>
</evidence>
<feature type="transmembrane region" description="Helical" evidence="2">
    <location>
        <begin position="34"/>
        <end position="55"/>
    </location>
</feature>
<keyword evidence="2" id="KW-1133">Transmembrane helix</keyword>
<feature type="transmembrane region" description="Helical" evidence="2">
    <location>
        <begin position="126"/>
        <end position="142"/>
    </location>
</feature>
<dbReference type="RefSeq" id="WP_212589505.1">
    <property type="nucleotide sequence ID" value="NZ_JAERKB010000013.1"/>
</dbReference>
<name>A0ABS5JLK4_9GAMM</name>
<dbReference type="InterPro" id="IPR004679">
    <property type="entry name" value="2-OHcarboxylate_transport"/>
</dbReference>
<dbReference type="Pfam" id="PF03390">
    <property type="entry name" value="2HCT"/>
    <property type="match status" value="1"/>
</dbReference>